<dbReference type="PIRSF" id="PIRSF006806">
    <property type="entry name" value="FTHF_cligase"/>
    <property type="match status" value="1"/>
</dbReference>
<feature type="compositionally biased region" description="Basic and acidic residues" evidence="6">
    <location>
        <begin position="1"/>
        <end position="11"/>
    </location>
</feature>
<gene>
    <name evidence="7" type="ORF">EAS64_16550</name>
</gene>
<dbReference type="InterPro" id="IPR002698">
    <property type="entry name" value="FTHF_cligase"/>
</dbReference>
<comment type="similarity">
    <text evidence="1 5">Belongs to the 5-formyltetrahydrofolate cyclo-ligase family.</text>
</comment>
<comment type="caution">
    <text evidence="7">The sequence shown here is derived from an EMBL/GenBank/DDBJ whole genome shotgun (WGS) entry which is preliminary data.</text>
</comment>
<dbReference type="NCBIfam" id="TIGR02727">
    <property type="entry name" value="MTHFS_bact"/>
    <property type="match status" value="1"/>
</dbReference>
<dbReference type="GO" id="GO:0009396">
    <property type="term" value="P:folic acid-containing compound biosynthetic process"/>
    <property type="evidence" value="ECO:0007669"/>
    <property type="project" value="TreeGrafter"/>
</dbReference>
<dbReference type="InterPro" id="IPR037171">
    <property type="entry name" value="NagB/RpiA_transferase-like"/>
</dbReference>
<evidence type="ECO:0000256" key="2">
    <source>
        <dbReference type="ARBA" id="ARBA00022741"/>
    </source>
</evidence>
<evidence type="ECO:0000256" key="3">
    <source>
        <dbReference type="ARBA" id="ARBA00022840"/>
    </source>
</evidence>
<comment type="cofactor">
    <cofactor evidence="5">
        <name>Mg(2+)</name>
        <dbReference type="ChEBI" id="CHEBI:18420"/>
    </cofactor>
</comment>
<dbReference type="PANTHER" id="PTHR23407:SF1">
    <property type="entry name" value="5-FORMYLTETRAHYDROFOLATE CYCLO-LIGASE"/>
    <property type="match status" value="1"/>
</dbReference>
<keyword evidence="2 4" id="KW-0547">Nucleotide-binding</keyword>
<keyword evidence="8" id="KW-1185">Reference proteome</keyword>
<feature type="binding site" evidence="4">
    <location>
        <position position="74"/>
    </location>
    <ligand>
        <name>substrate</name>
    </ligand>
</feature>
<name>A0A6P2BY05_9ACTN</name>
<dbReference type="RefSeq" id="WP_145853899.1">
    <property type="nucleotide sequence ID" value="NZ_RPFW01000003.1"/>
</dbReference>
<dbReference type="GO" id="GO:0035999">
    <property type="term" value="P:tetrahydrofolate interconversion"/>
    <property type="evidence" value="ECO:0007669"/>
    <property type="project" value="TreeGrafter"/>
</dbReference>
<evidence type="ECO:0000256" key="6">
    <source>
        <dbReference type="SAM" id="MobiDB-lite"/>
    </source>
</evidence>
<comment type="catalytic activity">
    <reaction evidence="5">
        <text>(6S)-5-formyl-5,6,7,8-tetrahydrofolate + ATP = (6R)-5,10-methenyltetrahydrofolate + ADP + phosphate</text>
        <dbReference type="Rhea" id="RHEA:10488"/>
        <dbReference type="ChEBI" id="CHEBI:30616"/>
        <dbReference type="ChEBI" id="CHEBI:43474"/>
        <dbReference type="ChEBI" id="CHEBI:57455"/>
        <dbReference type="ChEBI" id="CHEBI:57457"/>
        <dbReference type="ChEBI" id="CHEBI:456216"/>
        <dbReference type="EC" id="6.3.3.2"/>
    </reaction>
</comment>
<keyword evidence="7" id="KW-0436">Ligase</keyword>
<dbReference type="Gene3D" id="3.40.50.10420">
    <property type="entry name" value="NagB/RpiA/CoA transferase-like"/>
    <property type="match status" value="1"/>
</dbReference>
<keyword evidence="3 4" id="KW-0067">ATP-binding</keyword>
<dbReference type="GO" id="GO:0030272">
    <property type="term" value="F:5-formyltetrahydrofolate cyclo-ligase activity"/>
    <property type="evidence" value="ECO:0007669"/>
    <property type="project" value="UniProtKB-EC"/>
</dbReference>
<dbReference type="AlphaFoldDB" id="A0A6P2BY05"/>
<dbReference type="Pfam" id="PF01812">
    <property type="entry name" value="5-FTHF_cyc-lig"/>
    <property type="match status" value="1"/>
</dbReference>
<proteinExistence type="inferred from homology"/>
<organism evidence="7 8">
    <name type="scientific">Trebonia kvetii</name>
    <dbReference type="NCBI Taxonomy" id="2480626"/>
    <lineage>
        <taxon>Bacteria</taxon>
        <taxon>Bacillati</taxon>
        <taxon>Actinomycetota</taxon>
        <taxon>Actinomycetes</taxon>
        <taxon>Streptosporangiales</taxon>
        <taxon>Treboniaceae</taxon>
        <taxon>Trebonia</taxon>
    </lineage>
</organism>
<keyword evidence="5" id="KW-0479">Metal-binding</keyword>
<accession>A0A6P2BY05</accession>
<dbReference type="SUPFAM" id="SSF100950">
    <property type="entry name" value="NagB/RpiA/CoA transferase-like"/>
    <property type="match status" value="1"/>
</dbReference>
<dbReference type="GO" id="GO:0005524">
    <property type="term" value="F:ATP binding"/>
    <property type="evidence" value="ECO:0007669"/>
    <property type="project" value="UniProtKB-KW"/>
</dbReference>
<protein>
    <recommendedName>
        <fullName evidence="5">5-formyltetrahydrofolate cyclo-ligase</fullName>
        <ecNumber evidence="5">6.3.3.2</ecNumber>
    </recommendedName>
</protein>
<feature type="region of interest" description="Disordered" evidence="6">
    <location>
        <begin position="1"/>
        <end position="23"/>
    </location>
</feature>
<feature type="binding site" evidence="4">
    <location>
        <begin position="23"/>
        <end position="27"/>
    </location>
    <ligand>
        <name>ATP</name>
        <dbReference type="ChEBI" id="CHEBI:30616"/>
    </ligand>
</feature>
<dbReference type="EC" id="6.3.3.2" evidence="5"/>
<feature type="binding site" evidence="4">
    <location>
        <begin position="152"/>
        <end position="160"/>
    </location>
    <ligand>
        <name>ATP</name>
        <dbReference type="ChEBI" id="CHEBI:30616"/>
    </ligand>
</feature>
<dbReference type="Proteomes" id="UP000460272">
    <property type="component" value="Unassembled WGS sequence"/>
</dbReference>
<sequence length="208" mass="21716">MPGSDTPRDQPHTGQDGGALPGKAGLRQRVLAARAAMPESARTDASRLIRDHVLEMPEVAAAGTIAAYYSVGTEPGTHSLVFALWKRGSYVILPVLLPDGDLDWASYEGPDALAPGPRDMLQPTEPVRGPGTVARADIVLVPALAVDAAGNRLGRGGGSYDRALARVGGQVPTIALLYDGELLPGVPAEPHDRPVRAVARPGDGITWL</sequence>
<evidence type="ECO:0000313" key="8">
    <source>
        <dbReference type="Proteomes" id="UP000460272"/>
    </source>
</evidence>
<evidence type="ECO:0000313" key="7">
    <source>
        <dbReference type="EMBL" id="TVZ04029.1"/>
    </source>
</evidence>
<dbReference type="GO" id="GO:0046872">
    <property type="term" value="F:metal ion binding"/>
    <property type="evidence" value="ECO:0007669"/>
    <property type="project" value="UniProtKB-KW"/>
</dbReference>
<evidence type="ECO:0000256" key="1">
    <source>
        <dbReference type="ARBA" id="ARBA00010638"/>
    </source>
</evidence>
<reference evidence="7 8" key="1">
    <citation type="submission" date="2018-11" db="EMBL/GenBank/DDBJ databases">
        <title>Trebonia kvetii gen.nov., sp.nov., a novel acidophilic actinobacterium, and proposal of the new actinobacterial family Treboniaceae fam. nov.</title>
        <authorList>
            <person name="Rapoport D."/>
            <person name="Sagova-Mareckova M."/>
            <person name="Sedlacek I."/>
            <person name="Provaznik J."/>
            <person name="Kralova S."/>
            <person name="Pavlinic D."/>
            <person name="Benes V."/>
            <person name="Kopecky J."/>
        </authorList>
    </citation>
    <scope>NUCLEOTIDE SEQUENCE [LARGE SCALE GENOMIC DNA]</scope>
    <source>
        <strain evidence="7 8">15Tr583</strain>
    </source>
</reference>
<dbReference type="InterPro" id="IPR024185">
    <property type="entry name" value="FTHF_cligase-like_sf"/>
</dbReference>
<evidence type="ECO:0000256" key="5">
    <source>
        <dbReference type="RuleBase" id="RU361279"/>
    </source>
</evidence>
<keyword evidence="5" id="KW-0460">Magnesium</keyword>
<dbReference type="OrthoDB" id="3242798at2"/>
<evidence type="ECO:0000256" key="4">
    <source>
        <dbReference type="PIRSR" id="PIRSR006806-1"/>
    </source>
</evidence>
<dbReference type="EMBL" id="RPFW01000003">
    <property type="protein sequence ID" value="TVZ04029.1"/>
    <property type="molecule type" value="Genomic_DNA"/>
</dbReference>
<dbReference type="PANTHER" id="PTHR23407">
    <property type="entry name" value="ATPASE INHIBITOR/5-FORMYLTETRAHYDROFOLATE CYCLO-LIGASE"/>
    <property type="match status" value="1"/>
</dbReference>